<feature type="domain" description="FAS1" evidence="3">
    <location>
        <begin position="182"/>
        <end position="311"/>
    </location>
</feature>
<organism evidence="4 5">
    <name type="scientific">Ficus carica</name>
    <name type="common">Common fig</name>
    <dbReference type="NCBI Taxonomy" id="3494"/>
    <lineage>
        <taxon>Eukaryota</taxon>
        <taxon>Viridiplantae</taxon>
        <taxon>Streptophyta</taxon>
        <taxon>Embryophyta</taxon>
        <taxon>Tracheophyta</taxon>
        <taxon>Spermatophyta</taxon>
        <taxon>Magnoliopsida</taxon>
        <taxon>eudicotyledons</taxon>
        <taxon>Gunneridae</taxon>
        <taxon>Pentapetalae</taxon>
        <taxon>rosids</taxon>
        <taxon>fabids</taxon>
        <taxon>Rosales</taxon>
        <taxon>Moraceae</taxon>
        <taxon>Ficeae</taxon>
        <taxon>Ficus</taxon>
    </lineage>
</organism>
<name>A0AA87ZR83_FICCA</name>
<dbReference type="Pfam" id="PF02469">
    <property type="entry name" value="Fasciclin"/>
    <property type="match status" value="2"/>
</dbReference>
<feature type="chain" id="PRO_5041660416" description="FAS1 domain-containing protein" evidence="2">
    <location>
        <begin position="22"/>
        <end position="343"/>
    </location>
</feature>
<keyword evidence="2" id="KW-0732">Signal</keyword>
<evidence type="ECO:0000256" key="2">
    <source>
        <dbReference type="SAM" id="SignalP"/>
    </source>
</evidence>
<accession>A0AA87ZR83</accession>
<dbReference type="AlphaFoldDB" id="A0AA87ZR83"/>
<keyword evidence="5" id="KW-1185">Reference proteome</keyword>
<comment type="similarity">
    <text evidence="1">Belongs to the fasciclin-like AGP family.</text>
</comment>
<evidence type="ECO:0000259" key="3">
    <source>
        <dbReference type="PROSITE" id="PS50213"/>
    </source>
</evidence>
<sequence>MAASLPITFLVLLSLLSLSSSLPSDTIVDASEILTDSGYVSMALTLQLVSQTLTLKSSALTIFAPPDAAFSKSGQPALSLLQYHCCPLPLSLQSLKSLAAGTKIPTLLSGNVLNVTSSPSDSQISLNNVKITSASPIFHDESLIIFGVEDFFDPNFHVPGSIPNPSPRSDSICNSSPSEFPGSTWFKEASENLRSNGYSTMASFLDLQLLGFDKERSAPITVFAPNDQALSNRREQDSSPSIFLRHVVPCRLLWSDLVSLSDGTVLPTYSEGFKINVTGSGNILMLNGTPVFFANMHYSDSLAVHGLNEVLTPQEAPESGSDSSAGSDGMKIEDIMLMENIKF</sequence>
<dbReference type="Proteomes" id="UP001187192">
    <property type="component" value="Unassembled WGS sequence"/>
</dbReference>
<dbReference type="EMBL" id="BTGU01000008">
    <property type="protein sequence ID" value="GMN38702.1"/>
    <property type="molecule type" value="Genomic_DNA"/>
</dbReference>
<proteinExistence type="inferred from homology"/>
<protein>
    <recommendedName>
        <fullName evidence="3">FAS1 domain-containing protein</fullName>
    </recommendedName>
</protein>
<comment type="caution">
    <text evidence="4">The sequence shown here is derived from an EMBL/GenBank/DDBJ whole genome shotgun (WGS) entry which is preliminary data.</text>
</comment>
<dbReference type="InterPro" id="IPR052806">
    <property type="entry name" value="Fasciclin-like_AGP"/>
</dbReference>
<feature type="domain" description="FAS1" evidence="3">
    <location>
        <begin position="27"/>
        <end position="143"/>
    </location>
</feature>
<dbReference type="PANTHER" id="PTHR33985">
    <property type="entry name" value="OS02G0491300 PROTEIN-RELATED"/>
    <property type="match status" value="1"/>
</dbReference>
<feature type="signal peptide" evidence="2">
    <location>
        <begin position="1"/>
        <end position="21"/>
    </location>
</feature>
<dbReference type="InterPro" id="IPR000782">
    <property type="entry name" value="FAS1_domain"/>
</dbReference>
<gene>
    <name evidence="4" type="ORF">TIFTF001_007928</name>
</gene>
<dbReference type="SMART" id="SM00554">
    <property type="entry name" value="FAS1"/>
    <property type="match status" value="2"/>
</dbReference>
<dbReference type="PANTHER" id="PTHR33985:SF17">
    <property type="entry name" value="FASCICLIN-LIKE ARABINOGALACTAN PROTEIN 20"/>
    <property type="match status" value="1"/>
</dbReference>
<dbReference type="Gene3D" id="2.30.180.10">
    <property type="entry name" value="FAS1 domain"/>
    <property type="match status" value="2"/>
</dbReference>
<evidence type="ECO:0000256" key="1">
    <source>
        <dbReference type="ARBA" id="ARBA00007843"/>
    </source>
</evidence>
<dbReference type="PROSITE" id="PS50213">
    <property type="entry name" value="FAS1"/>
    <property type="match status" value="2"/>
</dbReference>
<evidence type="ECO:0000313" key="4">
    <source>
        <dbReference type="EMBL" id="GMN38702.1"/>
    </source>
</evidence>
<dbReference type="InterPro" id="IPR036378">
    <property type="entry name" value="FAS1_dom_sf"/>
</dbReference>
<evidence type="ECO:0000313" key="5">
    <source>
        <dbReference type="Proteomes" id="UP001187192"/>
    </source>
</evidence>
<dbReference type="SUPFAM" id="SSF82153">
    <property type="entry name" value="FAS1 domain"/>
    <property type="match status" value="2"/>
</dbReference>
<reference evidence="4" key="1">
    <citation type="submission" date="2023-07" db="EMBL/GenBank/DDBJ databases">
        <title>draft genome sequence of fig (Ficus carica).</title>
        <authorList>
            <person name="Takahashi T."/>
            <person name="Nishimura K."/>
        </authorList>
    </citation>
    <scope>NUCLEOTIDE SEQUENCE</scope>
</reference>